<dbReference type="PANTHER" id="PTHR23131:SF4">
    <property type="entry name" value="METALLO-BETA-LACTAMASE SUPERFAMILY POTEIN"/>
    <property type="match status" value="1"/>
</dbReference>
<dbReference type="InterPro" id="IPR001279">
    <property type="entry name" value="Metallo-B-lactamas"/>
</dbReference>
<dbReference type="SMART" id="SM00849">
    <property type="entry name" value="Lactamase_B"/>
    <property type="match status" value="1"/>
</dbReference>
<accession>A0ABP5XU33</accession>
<evidence type="ECO:0000313" key="2">
    <source>
        <dbReference type="EMBL" id="GAA2468352.1"/>
    </source>
</evidence>
<keyword evidence="3" id="KW-1185">Reference proteome</keyword>
<name>A0ABP5XU33_9MICO</name>
<gene>
    <name evidence="2" type="ORF">GCM10009858_02000</name>
</gene>
<protein>
    <submittedName>
        <fullName evidence="2">MBL fold metallo-hydrolase</fullName>
    </submittedName>
</protein>
<dbReference type="Pfam" id="PF00753">
    <property type="entry name" value="Lactamase_B"/>
    <property type="match status" value="1"/>
</dbReference>
<organism evidence="2 3">
    <name type="scientific">Terrabacter carboxydivorans</name>
    <dbReference type="NCBI Taxonomy" id="619730"/>
    <lineage>
        <taxon>Bacteria</taxon>
        <taxon>Bacillati</taxon>
        <taxon>Actinomycetota</taxon>
        <taxon>Actinomycetes</taxon>
        <taxon>Micrococcales</taxon>
        <taxon>Intrasporangiaceae</taxon>
        <taxon>Terrabacter</taxon>
    </lineage>
</organism>
<dbReference type="InterPro" id="IPR036388">
    <property type="entry name" value="WH-like_DNA-bd_sf"/>
</dbReference>
<dbReference type="InterPro" id="IPR036866">
    <property type="entry name" value="RibonucZ/Hydroxyglut_hydro"/>
</dbReference>
<proteinExistence type="predicted"/>
<dbReference type="Proteomes" id="UP001500730">
    <property type="component" value="Unassembled WGS sequence"/>
</dbReference>
<sequence>MSQGDDWTEPGAFPVAVGVYRIPLPLPTDGLRAVNVYAIETRSGLVLVDGGWAIQESQKQLEAALRTIDYKVTDITRFLVTHVHRDHYTQASVIGRQVGAHVSLGVGEKPTLDLIRGGWTAPDPQAAQLSRAGASTLAEQWAALTELEQPDRTHWGYPDAWLNGDRTLDVGDRALVAVSTPGHTQGHYVFADLASNLLFAGDHVLPAITPSIGFEAAPGPNPLGDFLNSLAKVRALPDLILLPAHGAVTVSSHARVDELAAHHDHRLQLCLEAVDAGAVTAHAVANELPWTRHRRRLADLDTFNATLATLETFAHLELLVAREQVIHEEVEGVLHYQKMSTNP</sequence>
<dbReference type="Gene3D" id="1.10.10.10">
    <property type="entry name" value="Winged helix-like DNA-binding domain superfamily/Winged helix DNA-binding domain"/>
    <property type="match status" value="1"/>
</dbReference>
<dbReference type="Gene3D" id="3.60.15.10">
    <property type="entry name" value="Ribonuclease Z/Hydroxyacylglutathione hydrolase-like"/>
    <property type="match status" value="1"/>
</dbReference>
<dbReference type="PANTHER" id="PTHR23131">
    <property type="entry name" value="ENDORIBONUCLEASE LACTB2"/>
    <property type="match status" value="1"/>
</dbReference>
<feature type="domain" description="Metallo-beta-lactamase" evidence="1">
    <location>
        <begin position="33"/>
        <end position="245"/>
    </location>
</feature>
<reference evidence="3" key="1">
    <citation type="journal article" date="2019" name="Int. J. Syst. Evol. Microbiol.">
        <title>The Global Catalogue of Microorganisms (GCM) 10K type strain sequencing project: providing services to taxonomists for standard genome sequencing and annotation.</title>
        <authorList>
            <consortium name="The Broad Institute Genomics Platform"/>
            <consortium name="The Broad Institute Genome Sequencing Center for Infectious Disease"/>
            <person name="Wu L."/>
            <person name="Ma J."/>
        </authorList>
    </citation>
    <scope>NUCLEOTIDE SEQUENCE [LARGE SCALE GENOMIC DNA]</scope>
    <source>
        <strain evidence="3">JCM 16259</strain>
    </source>
</reference>
<dbReference type="InterPro" id="IPR050662">
    <property type="entry name" value="Sec-metab_biosynth-thioest"/>
</dbReference>
<evidence type="ECO:0000313" key="3">
    <source>
        <dbReference type="Proteomes" id="UP001500730"/>
    </source>
</evidence>
<dbReference type="EMBL" id="BAAARE010000001">
    <property type="protein sequence ID" value="GAA2468352.1"/>
    <property type="molecule type" value="Genomic_DNA"/>
</dbReference>
<dbReference type="SUPFAM" id="SSF56281">
    <property type="entry name" value="Metallo-hydrolase/oxidoreductase"/>
    <property type="match status" value="1"/>
</dbReference>
<evidence type="ECO:0000259" key="1">
    <source>
        <dbReference type="SMART" id="SM00849"/>
    </source>
</evidence>
<comment type="caution">
    <text evidence="2">The sequence shown here is derived from an EMBL/GenBank/DDBJ whole genome shotgun (WGS) entry which is preliminary data.</text>
</comment>